<dbReference type="GeneID" id="18827644"/>
<dbReference type="InParanoid" id="K5WXS0"/>
<evidence type="ECO:0000256" key="1">
    <source>
        <dbReference type="SAM" id="SignalP"/>
    </source>
</evidence>
<dbReference type="PANTHER" id="PTHR36183:SF2">
    <property type="entry name" value="BETA-GLUCURONIDASE C-TERMINAL DOMAIN-CONTAINING PROTEIN"/>
    <property type="match status" value="1"/>
</dbReference>
<evidence type="ECO:0000313" key="3">
    <source>
        <dbReference type="EMBL" id="EKM75392.1"/>
    </source>
</evidence>
<dbReference type="OrthoDB" id="2796951at2759"/>
<gene>
    <name evidence="3" type="ORF">AGABI1DRAFT_132292</name>
</gene>
<dbReference type="Proteomes" id="UP000008493">
    <property type="component" value="Unassembled WGS sequence"/>
</dbReference>
<dbReference type="InterPro" id="IPR052974">
    <property type="entry name" value="GH79_Enzymes"/>
</dbReference>
<feature type="domain" description="Beta-glucuronidase C-terminal" evidence="2">
    <location>
        <begin position="478"/>
        <end position="588"/>
    </location>
</feature>
<name>K5WXS0_AGABU</name>
<dbReference type="eggNOG" id="ENOG502QTN4">
    <property type="taxonomic scope" value="Eukaryota"/>
</dbReference>
<dbReference type="STRING" id="597362.K5WXS0"/>
<reference evidence="4" key="1">
    <citation type="journal article" date="2012" name="Proc. Natl. Acad. Sci. U.S.A.">
        <title>Genome sequence of the button mushroom Agaricus bisporus reveals mechanisms governing adaptation to a humic-rich ecological niche.</title>
        <authorList>
            <person name="Morin E."/>
            <person name="Kohler A."/>
            <person name="Baker A.R."/>
            <person name="Foulongne-Oriol M."/>
            <person name="Lombard V."/>
            <person name="Nagy L.G."/>
            <person name="Ohm R.A."/>
            <person name="Patyshakuliyeva A."/>
            <person name="Brun A."/>
            <person name="Aerts A.L."/>
            <person name="Bailey A.M."/>
            <person name="Billette C."/>
            <person name="Coutinho P.M."/>
            <person name="Deakin G."/>
            <person name="Doddapaneni H."/>
            <person name="Floudas D."/>
            <person name="Grimwood J."/>
            <person name="Hilden K."/>
            <person name="Kuees U."/>
            <person name="LaButti K.M."/>
            <person name="Lapidus A."/>
            <person name="Lindquist E.A."/>
            <person name="Lucas S.M."/>
            <person name="Murat C."/>
            <person name="Riley R.W."/>
            <person name="Salamov A.A."/>
            <person name="Schmutz J."/>
            <person name="Subramanian V."/>
            <person name="Woesten H.A.B."/>
            <person name="Xu J."/>
            <person name="Eastwood D.C."/>
            <person name="Foster G.D."/>
            <person name="Sonnenberg A.S."/>
            <person name="Cullen D."/>
            <person name="de Vries R.P."/>
            <person name="Lundell T."/>
            <person name="Hibbett D.S."/>
            <person name="Henrissat B."/>
            <person name="Burton K.S."/>
            <person name="Kerrigan R.W."/>
            <person name="Challen M.P."/>
            <person name="Grigoriev I.V."/>
            <person name="Martin F."/>
        </authorList>
    </citation>
    <scope>NUCLEOTIDE SEQUENCE [LARGE SCALE GENOMIC DNA]</scope>
    <source>
        <strain evidence="4">JB137-S8 / ATCC MYA-4627 / FGSC 10392</strain>
    </source>
</reference>
<sequence>MVSWKLAFGLSLSAQAFVQGVTIHHVPGQDPFAATTATAAAAAYTGAAAYDPTTLTPPPVPTNLNKNFQLSVIPGGVPGLSIKVPGRFFGFSVEMSVVEHLFGKNSTFIQVPFLNLMANILSRSGSFMIRVGGNTQETAEVTHDFDAFPNGRVMEKDLSGVTNPTQTPPLLITPGYLALLGNISSLMNIDWYLGIPFFDVANLKLDIVELGQQYLGKHLIGIEVGNEPDFYVSHGHRAEGYGPPNYVDEFGQVVSAMNNDANAANRKLLIGPNVDLNWNIQDVWDTGFVDRYNENLVALAVERSVLHLSFLIFNQCRLGRYPTDNCFAQFGSGTPRNAQDEFPKYLTHQSGQDMAGPYLASTAFAQTKGKPFLMFETNTASCGGFAGISDVFGAALWAVDYAMTMAHSNFSGIMFHFGGQNVFYNPFTPPPTNQSAFHQWTVGPIYYSALVVAEAIGSSGNAQVIDLVANGGELLTPAYAIYENGQPVRMLLVNFVDDPSGNSDITASISVGGGQTGVPGATPASVKVKYLRAGSVSQKGNYTWAGQTWGDHFFSDGRPVGEEQIETVNCDQNAGVCNIPVHAPSVALVFLSDDAQTENNGQPSTTFATTARTKTFNTASVDDAVLATSNGDKDAGSKLGSTSKGSANTAQGISAHLPGLSVVLSLALGAVILSGKRW</sequence>
<evidence type="ECO:0000313" key="4">
    <source>
        <dbReference type="Proteomes" id="UP000008493"/>
    </source>
</evidence>
<keyword evidence="1" id="KW-0732">Signal</keyword>
<dbReference type="SUPFAM" id="SSF51445">
    <property type="entry name" value="(Trans)glycosidases"/>
    <property type="match status" value="1"/>
</dbReference>
<dbReference type="HOGENOM" id="CLU_023945_0_0_1"/>
<accession>K5WXS0</accession>
<feature type="chain" id="PRO_5003885861" description="Beta-glucuronidase C-terminal domain-containing protein" evidence="1">
    <location>
        <begin position="21"/>
        <end position="678"/>
    </location>
</feature>
<dbReference type="Gene3D" id="3.20.20.80">
    <property type="entry name" value="Glycosidases"/>
    <property type="match status" value="1"/>
</dbReference>
<dbReference type="AlphaFoldDB" id="K5WXS0"/>
<dbReference type="Pfam" id="PF16862">
    <property type="entry name" value="Glyco_hydro_79C"/>
    <property type="match status" value="1"/>
</dbReference>
<proteinExistence type="predicted"/>
<feature type="signal peptide" evidence="1">
    <location>
        <begin position="1"/>
        <end position="20"/>
    </location>
</feature>
<dbReference type="EMBL" id="JH971414">
    <property type="protein sequence ID" value="EKM75392.1"/>
    <property type="molecule type" value="Genomic_DNA"/>
</dbReference>
<protein>
    <recommendedName>
        <fullName evidence="2">Beta-glucuronidase C-terminal domain-containing protein</fullName>
    </recommendedName>
</protein>
<dbReference type="RefSeq" id="XP_007333971.1">
    <property type="nucleotide sequence ID" value="XM_007333909.1"/>
</dbReference>
<keyword evidence="4" id="KW-1185">Reference proteome</keyword>
<organism evidence="3 4">
    <name type="scientific">Agaricus bisporus var. burnettii (strain JB137-S8 / ATCC MYA-4627 / FGSC 10392)</name>
    <name type="common">White button mushroom</name>
    <dbReference type="NCBI Taxonomy" id="597362"/>
    <lineage>
        <taxon>Eukaryota</taxon>
        <taxon>Fungi</taxon>
        <taxon>Dikarya</taxon>
        <taxon>Basidiomycota</taxon>
        <taxon>Agaricomycotina</taxon>
        <taxon>Agaricomycetes</taxon>
        <taxon>Agaricomycetidae</taxon>
        <taxon>Agaricales</taxon>
        <taxon>Agaricineae</taxon>
        <taxon>Agaricaceae</taxon>
        <taxon>Agaricus</taxon>
    </lineage>
</organism>
<dbReference type="KEGG" id="abp:AGABI1DRAFT132292"/>
<evidence type="ECO:0000259" key="2">
    <source>
        <dbReference type="Pfam" id="PF16862"/>
    </source>
</evidence>
<dbReference type="InterPro" id="IPR031728">
    <property type="entry name" value="GlcAase_C"/>
</dbReference>
<dbReference type="InterPro" id="IPR017853">
    <property type="entry name" value="GH"/>
</dbReference>
<dbReference type="OMA" id="DNNCAAA"/>
<dbReference type="PANTHER" id="PTHR36183">
    <property type="entry name" value="BETA-GLUCURONIDASE"/>
    <property type="match status" value="1"/>
</dbReference>